<dbReference type="InterPro" id="IPR027417">
    <property type="entry name" value="P-loop_NTPase"/>
</dbReference>
<dbReference type="InterPro" id="IPR019987">
    <property type="entry name" value="GTP-bd_ribosome_bio_YsxC"/>
</dbReference>
<dbReference type="PANTHER" id="PTHR11649">
    <property type="entry name" value="MSS1/TRME-RELATED GTP-BINDING PROTEIN"/>
    <property type="match status" value="1"/>
</dbReference>
<dbReference type="PANTHER" id="PTHR11649:SF13">
    <property type="entry name" value="ENGB-TYPE G DOMAIN-CONTAINING PROTEIN"/>
    <property type="match status" value="1"/>
</dbReference>
<evidence type="ECO:0000256" key="3">
    <source>
        <dbReference type="ARBA" id="ARBA00022618"/>
    </source>
</evidence>
<dbReference type="GO" id="GO:0005525">
    <property type="term" value="F:GTP binding"/>
    <property type="evidence" value="ECO:0007669"/>
    <property type="project" value="UniProtKB-UniRule"/>
</dbReference>
<evidence type="ECO:0000256" key="1">
    <source>
        <dbReference type="ARBA" id="ARBA00001946"/>
    </source>
</evidence>
<evidence type="ECO:0000259" key="11">
    <source>
        <dbReference type="PROSITE" id="PS51706"/>
    </source>
</evidence>
<evidence type="ECO:0000256" key="7">
    <source>
        <dbReference type="ARBA" id="ARBA00023134"/>
    </source>
</evidence>
<gene>
    <name evidence="12" type="primary">yihA</name>
    <name evidence="10" type="synonym">engB</name>
    <name evidence="12" type="ORF">AAFP95_03125</name>
</gene>
<dbReference type="EMBL" id="CP154834">
    <property type="protein sequence ID" value="XAO75011.1"/>
    <property type="molecule type" value="Genomic_DNA"/>
</dbReference>
<dbReference type="SUPFAM" id="SSF52540">
    <property type="entry name" value="P-loop containing nucleoside triphosphate hydrolases"/>
    <property type="match status" value="1"/>
</dbReference>
<accession>A0AAU6WRG9</accession>
<dbReference type="CDD" id="cd01876">
    <property type="entry name" value="YihA_EngB"/>
    <property type="match status" value="1"/>
</dbReference>
<evidence type="ECO:0000256" key="6">
    <source>
        <dbReference type="ARBA" id="ARBA00022842"/>
    </source>
</evidence>
<dbReference type="PROSITE" id="PS51706">
    <property type="entry name" value="G_ENGB"/>
    <property type="match status" value="1"/>
</dbReference>
<proteinExistence type="inferred from homology"/>
<evidence type="ECO:0000256" key="4">
    <source>
        <dbReference type="ARBA" id="ARBA00022723"/>
    </source>
</evidence>
<dbReference type="Gene3D" id="3.40.50.300">
    <property type="entry name" value="P-loop containing nucleotide triphosphate hydrolases"/>
    <property type="match status" value="1"/>
</dbReference>
<reference evidence="12 13" key="1">
    <citation type="submission" date="2024-04" db="EMBL/GenBank/DDBJ databases">
        <title>Genome sequencing and assembly of rice foliar adapted Chryseobacterium endophyticum OsEnb-ALM-A6.</title>
        <authorList>
            <person name="Kumar S."/>
            <person name="Javed M."/>
            <person name="Chouhan V."/>
            <person name="Charishma K."/>
            <person name="Patel A."/>
            <person name="Kumar M."/>
            <person name="Sahu K.P."/>
            <person name="Kumar A."/>
        </authorList>
    </citation>
    <scope>NUCLEOTIDE SEQUENCE [LARGE SCALE GENOMIC DNA]</scope>
    <source>
        <strain evidence="12 13">OsEnb-ALM-A6</strain>
    </source>
</reference>
<keyword evidence="4" id="KW-0479">Metal-binding</keyword>
<organism evidence="12 13">
    <name type="scientific">Chryseobacterium endophyticum</name>
    <dbReference type="NCBI Taxonomy" id="1854762"/>
    <lineage>
        <taxon>Bacteria</taxon>
        <taxon>Pseudomonadati</taxon>
        <taxon>Bacteroidota</taxon>
        <taxon>Flavobacteriia</taxon>
        <taxon>Flavobacteriales</taxon>
        <taxon>Weeksellaceae</taxon>
        <taxon>Chryseobacterium group</taxon>
        <taxon>Chryseobacterium</taxon>
    </lineage>
</organism>
<evidence type="ECO:0000313" key="13">
    <source>
        <dbReference type="Proteomes" id="UP001463665"/>
    </source>
</evidence>
<dbReference type="InterPro" id="IPR006073">
    <property type="entry name" value="GTP-bd"/>
</dbReference>
<keyword evidence="13" id="KW-1185">Reference proteome</keyword>
<dbReference type="Proteomes" id="UP001463665">
    <property type="component" value="Chromosome"/>
</dbReference>
<protein>
    <recommendedName>
        <fullName evidence="10">Probable GTP-binding protein EngB</fullName>
    </recommendedName>
</protein>
<dbReference type="NCBIfam" id="TIGR03598">
    <property type="entry name" value="GTPase_YsxC"/>
    <property type="match status" value="1"/>
</dbReference>
<comment type="cofactor">
    <cofactor evidence="1">
        <name>Mg(2+)</name>
        <dbReference type="ChEBI" id="CHEBI:18420"/>
    </cofactor>
</comment>
<evidence type="ECO:0000256" key="8">
    <source>
        <dbReference type="ARBA" id="ARBA00023210"/>
    </source>
</evidence>
<evidence type="ECO:0000256" key="2">
    <source>
        <dbReference type="ARBA" id="ARBA00009638"/>
    </source>
</evidence>
<comment type="similarity">
    <text evidence="2 10">Belongs to the TRAFAC class TrmE-Era-EngA-EngB-Septin-like GTPase superfamily. EngB GTPase family.</text>
</comment>
<keyword evidence="9 10" id="KW-0131">Cell cycle</keyword>
<keyword evidence="7 10" id="KW-0342">GTP-binding</keyword>
<comment type="function">
    <text evidence="10">Necessary for normal cell division and for the maintenance of normal septation.</text>
</comment>
<dbReference type="GO" id="GO:0000917">
    <property type="term" value="P:division septum assembly"/>
    <property type="evidence" value="ECO:0007669"/>
    <property type="project" value="UniProtKB-KW"/>
</dbReference>
<dbReference type="InterPro" id="IPR030393">
    <property type="entry name" value="G_ENGB_dom"/>
</dbReference>
<evidence type="ECO:0000256" key="10">
    <source>
        <dbReference type="HAMAP-Rule" id="MF_00321"/>
    </source>
</evidence>
<keyword evidence="8 10" id="KW-0717">Septation</keyword>
<dbReference type="GO" id="GO:0046872">
    <property type="term" value="F:metal ion binding"/>
    <property type="evidence" value="ECO:0007669"/>
    <property type="project" value="UniProtKB-KW"/>
</dbReference>
<dbReference type="HAMAP" id="MF_00321">
    <property type="entry name" value="GTPase_EngB"/>
    <property type="match status" value="1"/>
</dbReference>
<keyword evidence="5 10" id="KW-0547">Nucleotide-binding</keyword>
<name>A0AAU6WRG9_9FLAO</name>
<dbReference type="FunFam" id="3.40.50.300:FF:000098">
    <property type="entry name" value="Probable GTP-binding protein EngB"/>
    <property type="match status" value="1"/>
</dbReference>
<keyword evidence="6" id="KW-0460">Magnesium</keyword>
<sequence length="208" mass="23750">MVIKTATFVKSSGKWQECPEPNMPEYAFIGRSNVGKSSLINAMMNHKDLAKTSGTPGKTQLINHFLVNENWYLTDLPGYGYAKVSKSIRKDFEKLITNYILNRKNLVNLFVLVDSRHKPQPIDLEFIQWCGESGVPFSIVFTTKVDKLKPNAAIQNVEHYKAELHKTWEDLPEIYVTSAEKKQGCDEILNFIQKTNEFLANNSVSFDE</sequence>
<evidence type="ECO:0000256" key="5">
    <source>
        <dbReference type="ARBA" id="ARBA00022741"/>
    </source>
</evidence>
<dbReference type="Pfam" id="PF01926">
    <property type="entry name" value="MMR_HSR1"/>
    <property type="match status" value="1"/>
</dbReference>
<dbReference type="RefSeq" id="WP_345766901.1">
    <property type="nucleotide sequence ID" value="NZ_CP154834.1"/>
</dbReference>
<keyword evidence="3 10" id="KW-0132">Cell division</keyword>
<evidence type="ECO:0000256" key="9">
    <source>
        <dbReference type="ARBA" id="ARBA00023306"/>
    </source>
</evidence>
<dbReference type="AlphaFoldDB" id="A0AAU6WRG9"/>
<feature type="domain" description="EngB-type G" evidence="11">
    <location>
        <begin position="22"/>
        <end position="198"/>
    </location>
</feature>
<evidence type="ECO:0000313" key="12">
    <source>
        <dbReference type="EMBL" id="XAO75011.1"/>
    </source>
</evidence>